<dbReference type="Pfam" id="PF00005">
    <property type="entry name" value="ABC_tran"/>
    <property type="match status" value="1"/>
</dbReference>
<dbReference type="InterPro" id="IPR050153">
    <property type="entry name" value="Metal_Ion_Import_ABC"/>
</dbReference>
<evidence type="ECO:0000256" key="4">
    <source>
        <dbReference type="ARBA" id="ARBA00022741"/>
    </source>
</evidence>
<evidence type="ECO:0000313" key="8">
    <source>
        <dbReference type="Proteomes" id="UP000199568"/>
    </source>
</evidence>
<dbReference type="InterPro" id="IPR003593">
    <property type="entry name" value="AAA+_ATPase"/>
</dbReference>
<dbReference type="InterPro" id="IPR027417">
    <property type="entry name" value="P-loop_NTPase"/>
</dbReference>
<dbReference type="GO" id="GO:0016887">
    <property type="term" value="F:ATP hydrolysis activity"/>
    <property type="evidence" value="ECO:0007669"/>
    <property type="project" value="InterPro"/>
</dbReference>
<dbReference type="InterPro" id="IPR003439">
    <property type="entry name" value="ABC_transporter-like_ATP-bd"/>
</dbReference>
<dbReference type="EMBL" id="FOHU01000010">
    <property type="protein sequence ID" value="SET42474.1"/>
    <property type="molecule type" value="Genomic_DNA"/>
</dbReference>
<organism evidence="7 8">
    <name type="scientific">Natronincola peptidivorans</name>
    <dbReference type="NCBI Taxonomy" id="426128"/>
    <lineage>
        <taxon>Bacteria</taxon>
        <taxon>Bacillati</taxon>
        <taxon>Bacillota</taxon>
        <taxon>Clostridia</taxon>
        <taxon>Peptostreptococcales</taxon>
        <taxon>Natronincolaceae</taxon>
        <taxon>Natronincola</taxon>
    </lineage>
</organism>
<dbReference type="PANTHER" id="PTHR42734:SF17">
    <property type="entry name" value="METAL TRANSPORT SYSTEM ATP-BINDING PROTEIN TM_0124-RELATED"/>
    <property type="match status" value="1"/>
</dbReference>
<dbReference type="CDD" id="cd03225">
    <property type="entry name" value="ABC_cobalt_CbiO_domain1"/>
    <property type="match status" value="1"/>
</dbReference>
<evidence type="ECO:0000313" key="7">
    <source>
        <dbReference type="EMBL" id="SET42474.1"/>
    </source>
</evidence>
<evidence type="ECO:0000256" key="5">
    <source>
        <dbReference type="ARBA" id="ARBA00022840"/>
    </source>
</evidence>
<dbReference type="PROSITE" id="PS00211">
    <property type="entry name" value="ABC_TRANSPORTER_1"/>
    <property type="match status" value="1"/>
</dbReference>
<keyword evidence="3" id="KW-0813">Transport</keyword>
<dbReference type="GO" id="GO:0005886">
    <property type="term" value="C:plasma membrane"/>
    <property type="evidence" value="ECO:0007669"/>
    <property type="project" value="UniProtKB-SubCell"/>
</dbReference>
<gene>
    <name evidence="7" type="ORF">SAMN05660297_02372</name>
</gene>
<dbReference type="RefSeq" id="WP_090444150.1">
    <property type="nucleotide sequence ID" value="NZ_FOHU01000010.1"/>
</dbReference>
<evidence type="ECO:0000256" key="3">
    <source>
        <dbReference type="ARBA" id="ARBA00022448"/>
    </source>
</evidence>
<name>A0A1I0ECJ8_9FIRM</name>
<protein>
    <submittedName>
        <fullName evidence="7">Iron complex transport system ATP-binding protein</fullName>
    </submittedName>
</protein>
<dbReference type="PANTHER" id="PTHR42734">
    <property type="entry name" value="METAL TRANSPORT SYSTEM ATP-BINDING PROTEIN TM_0124-RELATED"/>
    <property type="match status" value="1"/>
</dbReference>
<dbReference type="GO" id="GO:0022857">
    <property type="term" value="F:transmembrane transporter activity"/>
    <property type="evidence" value="ECO:0007669"/>
    <property type="project" value="UniProtKB-ARBA"/>
</dbReference>
<dbReference type="AlphaFoldDB" id="A0A1I0ECJ8"/>
<keyword evidence="4" id="KW-0547">Nucleotide-binding</keyword>
<dbReference type="PROSITE" id="PS50893">
    <property type="entry name" value="ABC_TRANSPORTER_2"/>
    <property type="match status" value="1"/>
</dbReference>
<comment type="subcellular location">
    <subcellularLocation>
        <location evidence="1">Cell membrane</location>
        <topology evidence="1">Peripheral membrane protein</topology>
    </subcellularLocation>
</comment>
<dbReference type="InterPro" id="IPR017871">
    <property type="entry name" value="ABC_transporter-like_CS"/>
</dbReference>
<dbReference type="OrthoDB" id="9806726at2"/>
<dbReference type="STRING" id="426128.SAMN05660297_02372"/>
<keyword evidence="5 7" id="KW-0067">ATP-binding</keyword>
<sequence length="257" mass="29308">MIIDMKEVAFIREDEYILQGINWRVKPGEHWGILGLNGSGKTTLLNIINGYLLPSRGEVRILDKEFGKFDLRQLRKSIGWVSSSLQERLYVRETAKEIVLSGKFATIGLYDEVDEADIQKAVMLMEQLDCMEIMHKPYKILSQGEKQKVLIARALMASPKLLILDEPCTGLDMFARQQLLSVIEKIGLENSSTTLIYVTHRTEEISPVFSKTMLLKKGKIHSLGNTEEVLTSRNLSDFYKTPVTVSAKNQYRWVQIV</sequence>
<dbReference type="Proteomes" id="UP000199568">
    <property type="component" value="Unassembled WGS sequence"/>
</dbReference>
<evidence type="ECO:0000256" key="2">
    <source>
        <dbReference type="ARBA" id="ARBA00005417"/>
    </source>
</evidence>
<dbReference type="GO" id="GO:0005524">
    <property type="term" value="F:ATP binding"/>
    <property type="evidence" value="ECO:0007669"/>
    <property type="project" value="UniProtKB-KW"/>
</dbReference>
<accession>A0A1I0ECJ8</accession>
<dbReference type="SUPFAM" id="SSF52540">
    <property type="entry name" value="P-loop containing nucleoside triphosphate hydrolases"/>
    <property type="match status" value="1"/>
</dbReference>
<evidence type="ECO:0000259" key="6">
    <source>
        <dbReference type="PROSITE" id="PS50893"/>
    </source>
</evidence>
<proteinExistence type="inferred from homology"/>
<dbReference type="InterPro" id="IPR015856">
    <property type="entry name" value="ABC_transpr_CbiO/EcfA_su"/>
</dbReference>
<feature type="domain" description="ABC transporter" evidence="6">
    <location>
        <begin position="3"/>
        <end position="242"/>
    </location>
</feature>
<comment type="similarity">
    <text evidence="2">Belongs to the ABC transporter superfamily.</text>
</comment>
<reference evidence="7 8" key="1">
    <citation type="submission" date="2016-10" db="EMBL/GenBank/DDBJ databases">
        <authorList>
            <person name="de Groot N.N."/>
        </authorList>
    </citation>
    <scope>NUCLEOTIDE SEQUENCE [LARGE SCALE GENOMIC DNA]</scope>
    <source>
        <strain evidence="7 8">DSM 18979</strain>
    </source>
</reference>
<dbReference type="Gene3D" id="3.40.50.300">
    <property type="entry name" value="P-loop containing nucleotide triphosphate hydrolases"/>
    <property type="match status" value="1"/>
</dbReference>
<dbReference type="SMART" id="SM00382">
    <property type="entry name" value="AAA"/>
    <property type="match status" value="1"/>
</dbReference>
<evidence type="ECO:0000256" key="1">
    <source>
        <dbReference type="ARBA" id="ARBA00004202"/>
    </source>
</evidence>
<keyword evidence="8" id="KW-1185">Reference proteome</keyword>